<dbReference type="InterPro" id="IPR039420">
    <property type="entry name" value="WalR-like"/>
</dbReference>
<dbReference type="PANTHER" id="PTHR43214:SF41">
    <property type="entry name" value="NITRATE_NITRITE RESPONSE REGULATOR PROTEIN NARP"/>
    <property type="match status" value="1"/>
</dbReference>
<evidence type="ECO:0000259" key="7">
    <source>
        <dbReference type="PROSITE" id="PS50110"/>
    </source>
</evidence>
<keyword evidence="9" id="KW-1185">Reference proteome</keyword>
<dbReference type="SMART" id="SM00421">
    <property type="entry name" value="HTH_LUXR"/>
    <property type="match status" value="1"/>
</dbReference>
<dbReference type="RefSeq" id="WP_093239852.1">
    <property type="nucleotide sequence ID" value="NZ_FNQF01000002.1"/>
</dbReference>
<dbReference type="InterPro" id="IPR016032">
    <property type="entry name" value="Sig_transdc_resp-reg_C-effctor"/>
</dbReference>
<dbReference type="SUPFAM" id="SSF52172">
    <property type="entry name" value="CheY-like"/>
    <property type="match status" value="1"/>
</dbReference>
<dbReference type="GO" id="GO:0000160">
    <property type="term" value="P:phosphorelay signal transduction system"/>
    <property type="evidence" value="ECO:0007669"/>
    <property type="project" value="InterPro"/>
</dbReference>
<evidence type="ECO:0000256" key="2">
    <source>
        <dbReference type="ARBA" id="ARBA00023015"/>
    </source>
</evidence>
<organism evidence="8 9">
    <name type="scientific">Psychroflexus halocasei</name>
    <dbReference type="NCBI Taxonomy" id="908615"/>
    <lineage>
        <taxon>Bacteria</taxon>
        <taxon>Pseudomonadati</taxon>
        <taxon>Bacteroidota</taxon>
        <taxon>Flavobacteriia</taxon>
        <taxon>Flavobacteriales</taxon>
        <taxon>Flavobacteriaceae</taxon>
        <taxon>Psychroflexus</taxon>
    </lineage>
</organism>
<evidence type="ECO:0000259" key="6">
    <source>
        <dbReference type="PROSITE" id="PS50043"/>
    </source>
</evidence>
<evidence type="ECO:0000256" key="3">
    <source>
        <dbReference type="ARBA" id="ARBA00023125"/>
    </source>
</evidence>
<feature type="domain" description="Response regulatory" evidence="7">
    <location>
        <begin position="3"/>
        <end position="119"/>
    </location>
</feature>
<dbReference type="InterPro" id="IPR011006">
    <property type="entry name" value="CheY-like_superfamily"/>
</dbReference>
<name>A0A1H3XLD3_9FLAO</name>
<dbReference type="Pfam" id="PF00072">
    <property type="entry name" value="Response_reg"/>
    <property type="match status" value="1"/>
</dbReference>
<dbReference type="SMART" id="SM00448">
    <property type="entry name" value="REC"/>
    <property type="match status" value="1"/>
</dbReference>
<dbReference type="InterPro" id="IPR001789">
    <property type="entry name" value="Sig_transdc_resp-reg_receiver"/>
</dbReference>
<evidence type="ECO:0000313" key="8">
    <source>
        <dbReference type="EMBL" id="SDZ99751.1"/>
    </source>
</evidence>
<protein>
    <submittedName>
        <fullName evidence="8">Two-component system, NarL family, nitrate/nitrite response regulator NarL</fullName>
    </submittedName>
</protein>
<dbReference type="PANTHER" id="PTHR43214">
    <property type="entry name" value="TWO-COMPONENT RESPONSE REGULATOR"/>
    <property type="match status" value="1"/>
</dbReference>
<proteinExistence type="predicted"/>
<dbReference type="Pfam" id="PF00196">
    <property type="entry name" value="GerE"/>
    <property type="match status" value="1"/>
</dbReference>
<feature type="modified residue" description="4-aspartylphosphate" evidence="5">
    <location>
        <position position="54"/>
    </location>
</feature>
<evidence type="ECO:0000256" key="5">
    <source>
        <dbReference type="PROSITE-ProRule" id="PRU00169"/>
    </source>
</evidence>
<evidence type="ECO:0000256" key="4">
    <source>
        <dbReference type="ARBA" id="ARBA00023163"/>
    </source>
</evidence>
<dbReference type="GO" id="GO:0003677">
    <property type="term" value="F:DNA binding"/>
    <property type="evidence" value="ECO:0007669"/>
    <property type="project" value="UniProtKB-KW"/>
</dbReference>
<dbReference type="Gene3D" id="3.40.50.2300">
    <property type="match status" value="1"/>
</dbReference>
<dbReference type="SUPFAM" id="SSF46894">
    <property type="entry name" value="C-terminal effector domain of the bipartite response regulators"/>
    <property type="match status" value="1"/>
</dbReference>
<keyword evidence="4" id="KW-0804">Transcription</keyword>
<keyword evidence="3" id="KW-0238">DNA-binding</keyword>
<evidence type="ECO:0000313" key="9">
    <source>
        <dbReference type="Proteomes" id="UP000198820"/>
    </source>
</evidence>
<dbReference type="PROSITE" id="PS50110">
    <property type="entry name" value="RESPONSE_REGULATORY"/>
    <property type="match status" value="1"/>
</dbReference>
<dbReference type="InterPro" id="IPR058245">
    <property type="entry name" value="NreC/VraR/RcsB-like_REC"/>
</dbReference>
<dbReference type="EMBL" id="FNQF01000002">
    <property type="protein sequence ID" value="SDZ99751.1"/>
    <property type="molecule type" value="Genomic_DNA"/>
</dbReference>
<dbReference type="CDD" id="cd17535">
    <property type="entry name" value="REC_NarL-like"/>
    <property type="match status" value="1"/>
</dbReference>
<dbReference type="PRINTS" id="PR00038">
    <property type="entry name" value="HTHLUXR"/>
</dbReference>
<gene>
    <name evidence="8" type="ORF">SAMN05421540_102390</name>
</gene>
<dbReference type="InterPro" id="IPR000792">
    <property type="entry name" value="Tscrpt_reg_LuxR_C"/>
</dbReference>
<dbReference type="Proteomes" id="UP000198820">
    <property type="component" value="Unassembled WGS sequence"/>
</dbReference>
<evidence type="ECO:0000256" key="1">
    <source>
        <dbReference type="ARBA" id="ARBA00022553"/>
    </source>
</evidence>
<keyword evidence="1 5" id="KW-0597">Phosphoprotein</keyword>
<feature type="domain" description="HTH luxR-type" evidence="6">
    <location>
        <begin position="138"/>
        <end position="203"/>
    </location>
</feature>
<reference evidence="8 9" key="1">
    <citation type="submission" date="2016-10" db="EMBL/GenBank/DDBJ databases">
        <authorList>
            <person name="de Groot N.N."/>
        </authorList>
    </citation>
    <scope>NUCLEOTIDE SEQUENCE [LARGE SCALE GENOMIC DNA]</scope>
    <source>
        <strain evidence="8 9">DSM 23581</strain>
    </source>
</reference>
<dbReference type="AlphaFoldDB" id="A0A1H3XLD3"/>
<keyword evidence="2" id="KW-0805">Transcription regulation</keyword>
<accession>A0A1H3XLD3</accession>
<dbReference type="PROSITE" id="PS50043">
    <property type="entry name" value="HTH_LUXR_2"/>
    <property type="match status" value="1"/>
</dbReference>
<sequence length="207" mass="22985">MIKIAFADDHQALIDGVKMLLENTPNFEFIGAAHNGVEMLKLLENNKIDVVITDLKMPDMDGFALTQKIKENFPEIKVIVFSMFDQPEAVKKASDAGADAYVLKTSSLDVLVLAIHKIVAGNTFYDKDISRDLKQATEFIPNSLLSSTEQKILGLIANGKTSEEIADVQNCAISTVYTHRKNMAAKLKLKGKNELLKYAVENKYNFS</sequence>
<dbReference type="CDD" id="cd06170">
    <property type="entry name" value="LuxR_C_like"/>
    <property type="match status" value="1"/>
</dbReference>
<dbReference type="GO" id="GO:0006355">
    <property type="term" value="P:regulation of DNA-templated transcription"/>
    <property type="evidence" value="ECO:0007669"/>
    <property type="project" value="InterPro"/>
</dbReference>
<dbReference type="STRING" id="908615.SAMN05421540_102390"/>